<comment type="caution">
    <text evidence="1">The sequence shown here is derived from an EMBL/GenBank/DDBJ whole genome shotgun (WGS) entry which is preliminary data.</text>
</comment>
<dbReference type="AlphaFoldDB" id="A0A8H6LUH0"/>
<evidence type="ECO:0000313" key="2">
    <source>
        <dbReference type="Proteomes" id="UP000521943"/>
    </source>
</evidence>
<accession>A0A8H6LUH0</accession>
<dbReference type="OrthoDB" id="2992109at2759"/>
<protein>
    <submittedName>
        <fullName evidence="1">Uncharacterized protein</fullName>
    </submittedName>
</protein>
<evidence type="ECO:0000313" key="1">
    <source>
        <dbReference type="EMBL" id="KAF6744318.1"/>
    </source>
</evidence>
<reference evidence="1 2" key="1">
    <citation type="submission" date="2020-07" db="EMBL/GenBank/DDBJ databases">
        <title>Comparative genomics of pyrophilous fungi reveals a link between fire events and developmental genes.</title>
        <authorList>
            <consortium name="DOE Joint Genome Institute"/>
            <person name="Steindorff A.S."/>
            <person name="Carver A."/>
            <person name="Calhoun S."/>
            <person name="Stillman K."/>
            <person name="Liu H."/>
            <person name="Lipzen A."/>
            <person name="Pangilinan J."/>
            <person name="Labutti K."/>
            <person name="Bruns T.D."/>
            <person name="Grigoriev I.V."/>
        </authorList>
    </citation>
    <scope>NUCLEOTIDE SEQUENCE [LARGE SCALE GENOMIC DNA]</scope>
    <source>
        <strain evidence="1 2">CBS 144469</strain>
    </source>
</reference>
<name>A0A8H6LUH0_9AGAR</name>
<proteinExistence type="predicted"/>
<keyword evidence="2" id="KW-1185">Reference proteome</keyword>
<dbReference type="EMBL" id="JACGCI010000124">
    <property type="protein sequence ID" value="KAF6744318.1"/>
    <property type="molecule type" value="Genomic_DNA"/>
</dbReference>
<gene>
    <name evidence="1" type="ORF">DFP72DRAFT_929726</name>
</gene>
<dbReference type="Proteomes" id="UP000521943">
    <property type="component" value="Unassembled WGS sequence"/>
</dbReference>
<sequence>MTYNSPFLNPDTYIGRVASLSNEAITIDKGVAQATRDAAEFATKYSSDFSLVNELKTNTQQFSDRWVEVLQQTRDAASSISGWYQRFDQVFLSLVGDIASDGDARDVVTEFNSLINEDYPTVKYKLDDAPGVKNSFVELEQLVTTESNHVIQVLQSNDWKAAVAKLNENLDAVKNGVQGIRKALNQYATKLE</sequence>
<organism evidence="1 2">
    <name type="scientific">Ephemerocybe angulata</name>
    <dbReference type="NCBI Taxonomy" id="980116"/>
    <lineage>
        <taxon>Eukaryota</taxon>
        <taxon>Fungi</taxon>
        <taxon>Dikarya</taxon>
        <taxon>Basidiomycota</taxon>
        <taxon>Agaricomycotina</taxon>
        <taxon>Agaricomycetes</taxon>
        <taxon>Agaricomycetidae</taxon>
        <taxon>Agaricales</taxon>
        <taxon>Agaricineae</taxon>
        <taxon>Psathyrellaceae</taxon>
        <taxon>Ephemerocybe</taxon>
    </lineage>
</organism>